<dbReference type="InterPro" id="IPR001478">
    <property type="entry name" value="PDZ"/>
</dbReference>
<dbReference type="Pfam" id="PF13365">
    <property type="entry name" value="Trypsin_2"/>
    <property type="match status" value="1"/>
</dbReference>
<evidence type="ECO:0000256" key="2">
    <source>
        <dbReference type="ARBA" id="ARBA00022670"/>
    </source>
</evidence>
<dbReference type="Gene3D" id="2.30.42.10">
    <property type="match status" value="1"/>
</dbReference>
<dbReference type="Proteomes" id="UP000027937">
    <property type="component" value="Unassembled WGS sequence"/>
</dbReference>
<dbReference type="SUPFAM" id="SSF50494">
    <property type="entry name" value="Trypsin-like serine proteases"/>
    <property type="match status" value="1"/>
</dbReference>
<protein>
    <submittedName>
        <fullName evidence="6">Peptidase</fullName>
    </submittedName>
</protein>
<dbReference type="Pfam" id="PF13180">
    <property type="entry name" value="PDZ_2"/>
    <property type="match status" value="1"/>
</dbReference>
<dbReference type="PRINTS" id="PR00834">
    <property type="entry name" value="PROTEASES2C"/>
</dbReference>
<dbReference type="PANTHER" id="PTHR22939:SF129">
    <property type="entry name" value="SERINE PROTEASE HTRA2, MITOCHONDRIAL"/>
    <property type="match status" value="1"/>
</dbReference>
<keyword evidence="4" id="KW-1133">Transmembrane helix</keyword>
<keyword evidence="3" id="KW-0378">Hydrolase</keyword>
<accession>A0ABR4TCB1</accession>
<dbReference type="InterPro" id="IPR001940">
    <property type="entry name" value="Peptidase_S1C"/>
</dbReference>
<evidence type="ECO:0000259" key="5">
    <source>
        <dbReference type="PROSITE" id="PS50106"/>
    </source>
</evidence>
<sequence>MKHENFDVEEVNWENVNEDKFGKIKFMKKRNNIKRVIKVVTFVVIAAFSGAISSKFIMERKFSQVLQWENAKVQNNNGKQHSVELLTNNIGKVAEKVGPSIVGIIKKTENYSKDNYDFKGSGVIVSSDGYIVTNNHIIKDAKEINVKLPNSPNYISATLIGKDDIYDIAVIKINAKSLPAAKFADSSEVNVGDTAIAIGNPLGEAFPGNISAGIISGFKQGVAYGESGYKVLQTDASINFTNSGGALCNVIGEVIGINSINLNVTKIEGMGFAINSNEVKNLIHEITHYGKVTKPMMGVNGRSVVNGNGNGIKGVYISEVIKDSSAESAGIKPTDIITELNGKPISNLQDIENILQNHKFGDNIKCKIWRNEKIVELNVILSVPKINN</sequence>
<dbReference type="Gene3D" id="2.40.10.120">
    <property type="match status" value="1"/>
</dbReference>
<evidence type="ECO:0000313" key="6">
    <source>
        <dbReference type="EMBL" id="KEI15404.1"/>
    </source>
</evidence>
<name>A0ABR4TCB1_CLOHA</name>
<gene>
    <name evidence="6" type="ORF">Z960_00930</name>
</gene>
<comment type="caution">
    <text evidence="6">The sequence shown here is derived from an EMBL/GenBank/DDBJ whole genome shotgun (WGS) entry which is preliminary data.</text>
</comment>
<feature type="domain" description="PDZ" evidence="5">
    <location>
        <begin position="301"/>
        <end position="372"/>
    </location>
</feature>
<keyword evidence="4" id="KW-0472">Membrane</keyword>
<dbReference type="PROSITE" id="PS50106">
    <property type="entry name" value="PDZ"/>
    <property type="match status" value="1"/>
</dbReference>
<dbReference type="InterPro" id="IPR009003">
    <property type="entry name" value="Peptidase_S1_PA"/>
</dbReference>
<dbReference type="SMART" id="SM00228">
    <property type="entry name" value="PDZ"/>
    <property type="match status" value="1"/>
</dbReference>
<evidence type="ECO:0000256" key="1">
    <source>
        <dbReference type="ARBA" id="ARBA00010541"/>
    </source>
</evidence>
<evidence type="ECO:0000256" key="4">
    <source>
        <dbReference type="SAM" id="Phobius"/>
    </source>
</evidence>
<dbReference type="RefSeq" id="WP_039229875.1">
    <property type="nucleotide sequence ID" value="NZ_JENX01000110.1"/>
</dbReference>
<keyword evidence="4" id="KW-0812">Transmembrane</keyword>
<dbReference type="PANTHER" id="PTHR22939">
    <property type="entry name" value="SERINE PROTEASE FAMILY S1C HTRA-RELATED"/>
    <property type="match status" value="1"/>
</dbReference>
<evidence type="ECO:0000313" key="7">
    <source>
        <dbReference type="Proteomes" id="UP000027937"/>
    </source>
</evidence>
<dbReference type="InterPro" id="IPR036034">
    <property type="entry name" value="PDZ_sf"/>
</dbReference>
<evidence type="ECO:0000256" key="3">
    <source>
        <dbReference type="ARBA" id="ARBA00022801"/>
    </source>
</evidence>
<reference evidence="6 7" key="1">
    <citation type="submission" date="2014-02" db="EMBL/GenBank/DDBJ databases">
        <title>Plasmidome dynamics in the species complex Clostridium novyi sensu lato converts strains of independent lineages into distinctly different pathogens.</title>
        <authorList>
            <person name="Skarin H."/>
            <person name="Segerman B."/>
        </authorList>
    </citation>
    <scope>NUCLEOTIDE SEQUENCE [LARGE SCALE GENOMIC DNA]</scope>
    <source>
        <strain evidence="6 7">NCTC 9693</strain>
    </source>
</reference>
<feature type="transmembrane region" description="Helical" evidence="4">
    <location>
        <begin position="36"/>
        <end position="58"/>
    </location>
</feature>
<proteinExistence type="inferred from homology"/>
<keyword evidence="2" id="KW-0645">Protease</keyword>
<organism evidence="6 7">
    <name type="scientific">Clostridium haemolyticum NCTC 9693</name>
    <dbReference type="NCBI Taxonomy" id="1443114"/>
    <lineage>
        <taxon>Bacteria</taxon>
        <taxon>Bacillati</taxon>
        <taxon>Bacillota</taxon>
        <taxon>Clostridia</taxon>
        <taxon>Eubacteriales</taxon>
        <taxon>Clostridiaceae</taxon>
        <taxon>Clostridium</taxon>
    </lineage>
</organism>
<keyword evidence="7" id="KW-1185">Reference proteome</keyword>
<comment type="similarity">
    <text evidence="1">Belongs to the peptidase S1C family.</text>
</comment>
<dbReference type="EMBL" id="JENX01000110">
    <property type="protein sequence ID" value="KEI15404.1"/>
    <property type="molecule type" value="Genomic_DNA"/>
</dbReference>
<dbReference type="SUPFAM" id="SSF50156">
    <property type="entry name" value="PDZ domain-like"/>
    <property type="match status" value="1"/>
</dbReference>